<proteinExistence type="predicted"/>
<dbReference type="RefSeq" id="WP_156269703.1">
    <property type="nucleotide sequence ID" value="NZ_WOGU01000009.1"/>
</dbReference>
<name>A0A6N8GM18_9MICC</name>
<keyword evidence="2" id="KW-1185">Reference proteome</keyword>
<evidence type="ECO:0000313" key="1">
    <source>
        <dbReference type="EMBL" id="MUN63809.1"/>
    </source>
</evidence>
<protein>
    <submittedName>
        <fullName evidence="1">Uncharacterized protein</fullName>
    </submittedName>
</protein>
<comment type="caution">
    <text evidence="1">The sequence shown here is derived from an EMBL/GenBank/DDBJ whole genome shotgun (WGS) entry which is preliminary data.</text>
</comment>
<sequence>MLVSTEVVVVNLLDRIDQRLSDTRARINPHDFEDCATSLLSLIHPGLVPITGGSDFGLDAEITEDSRITGLIITSSRSWDGAKRSLRDSLRSMRKNHIPVQRVVAVNLAEANRSKREKLKDIAKEFDCELVQVFDRAWFANQFRENPDWRRKILDIEGGPFSFSRQPRGARPDEQQLSTIGRNALIAEVNGSNSDVTLFGVPGVGKSHVASKLDGALFLERHPTPERLLDDLIETKPALVVVDDSGARLQDVDLLLQLRDAEKLNYRIVATCWPHETDRVADHLPNSLQFEVDLLTREELGAILRERGITRLAVIVRLLTQADGRPAWALNLADLLIHQNDWTSVWTGNALRKQIFAFLRMSNASEDAIDVLGTLALLGRVNDDQLRRLADLLQIRQPELIRLIRSVAIAGLVDVQDHKRYNHETQQIEHTQTYRIQPHIIAASVASEIYFSGTASPVRLRDVQDTFPELAADIMQIQIYTKLLGATHPRVPTTGELIAVLPASTKGVELLRSFGQLGPEQSQAVVDIYLARVTTALNAGDPTTAESEAKLLAARVADAVEDNIPGVVSTFVQALSVLEDADRDIKPAVKELVEEVRNARSGDQPQLAGLLKLVEALQTVPNAELIDTVWAALTCEILAPTFDGNYMNPEVLHQFILQSFTWPAAHMETLYDAIRPELATRAPGLTPAAQLTLIALLEKWVRIANGWDLPFGGKTNNAQVKAGKRIATSIANTLAPVITTPGVRFRFNQAASTLKIRLDEPDKLFAALTHEREHLTAYDVIMRRKEAALDKALAPFQQQAPAVLMDWLKAHEPELATAGQMTTGAWQVFARLAYQPDPEPIKWLTVAIDHGIAGSASALINVCARTDQLTHAIADRLLADPNGRHGVISAVIGQSTNSALIQRVVDQLAPRDVQQLESAFALKDALEPTRHALFTHPSDEVRGTAAALWAAEWAYDTDPMPADPDWLNAMKSYTIPENSRHDHMHTQALNALAKASPKVFIELFIKHATTTMRSSYRDFDEWKEPVRLLAPAERDKLWQQVRETELARELFWVIAGNDTDWITGTVSEPTFNISVRNLLGALQFQFGHRYPLDTLATMLRPLRPEPDDLLHTLEVGTFTGEDHERYAAKLDNLRDLANSDDEDIALLGQRGIEIYEPLLKEALVKARRAAVRGTRDY</sequence>
<evidence type="ECO:0000313" key="2">
    <source>
        <dbReference type="Proteomes" id="UP000436989"/>
    </source>
</evidence>
<reference evidence="1 2" key="1">
    <citation type="submission" date="2019-12" db="EMBL/GenBank/DDBJ databases">
        <authorList>
            <person name="Shi Y."/>
        </authorList>
    </citation>
    <scope>NUCLEOTIDE SEQUENCE [LARGE SCALE GENOMIC DNA]</scope>
    <source>
        <strain evidence="1 2">JCM 17929</strain>
    </source>
</reference>
<accession>A0A6N8GM18</accession>
<dbReference type="SUPFAM" id="SSF52540">
    <property type="entry name" value="P-loop containing nucleoside triphosphate hydrolases"/>
    <property type="match status" value="1"/>
</dbReference>
<dbReference type="AlphaFoldDB" id="A0A6N8GM18"/>
<dbReference type="InterPro" id="IPR027417">
    <property type="entry name" value="P-loop_NTPase"/>
</dbReference>
<dbReference type="EMBL" id="WOGU01000009">
    <property type="protein sequence ID" value="MUN63809.1"/>
    <property type="molecule type" value="Genomic_DNA"/>
</dbReference>
<dbReference type="Proteomes" id="UP000436989">
    <property type="component" value="Unassembled WGS sequence"/>
</dbReference>
<gene>
    <name evidence="1" type="ORF">GMA12_11780</name>
</gene>
<organism evidence="1 2">
    <name type="scientific">Kocuria sediminis</name>
    <dbReference type="NCBI Taxonomy" id="1038857"/>
    <lineage>
        <taxon>Bacteria</taxon>
        <taxon>Bacillati</taxon>
        <taxon>Actinomycetota</taxon>
        <taxon>Actinomycetes</taxon>
        <taxon>Micrococcales</taxon>
        <taxon>Micrococcaceae</taxon>
        <taxon>Kocuria</taxon>
    </lineage>
</organism>